<reference evidence="3" key="1">
    <citation type="submission" date="2015-01" db="EMBL/GenBank/DDBJ databases">
        <authorList>
            <person name="Aksoy S."/>
            <person name="Warren W."/>
            <person name="Wilson R.K."/>
        </authorList>
    </citation>
    <scope>NUCLEOTIDE SEQUENCE [LARGE SCALE GENOMIC DNA]</scope>
    <source>
        <strain evidence="3">IAEA</strain>
    </source>
</reference>
<keyword evidence="3" id="KW-1185">Reference proteome</keyword>
<dbReference type="AlphaFoldDB" id="A0A1B0B3V9"/>
<proteinExistence type="predicted"/>
<dbReference type="EMBL" id="JXJN01008069">
    <property type="status" value="NOT_ANNOTATED_CDS"/>
    <property type="molecule type" value="Genomic_DNA"/>
</dbReference>
<name>A0A1B0B3V9_9MUSC</name>
<accession>A0A1B0B3V9</accession>
<dbReference type="VEuPathDB" id="VectorBase:GPPI017980"/>
<evidence type="ECO:0000256" key="1">
    <source>
        <dbReference type="SAM" id="MobiDB-lite"/>
    </source>
</evidence>
<protein>
    <submittedName>
        <fullName evidence="2">Uncharacterized protein</fullName>
    </submittedName>
</protein>
<reference evidence="2" key="2">
    <citation type="submission" date="2020-05" db="UniProtKB">
        <authorList>
            <consortium name="EnsemblMetazoa"/>
        </authorList>
    </citation>
    <scope>IDENTIFICATION</scope>
    <source>
        <strain evidence="2">IAEA</strain>
    </source>
</reference>
<feature type="region of interest" description="Disordered" evidence="1">
    <location>
        <begin position="1"/>
        <end position="27"/>
    </location>
</feature>
<evidence type="ECO:0000313" key="2">
    <source>
        <dbReference type="EnsemblMetazoa" id="GPPI017980-PA"/>
    </source>
</evidence>
<dbReference type="EnsemblMetazoa" id="GPPI017980-RA">
    <property type="protein sequence ID" value="GPPI017980-PA"/>
    <property type="gene ID" value="GPPI017980"/>
</dbReference>
<sequence length="78" mass="8989">MHTSRTGGLSANVKQAETLQGNPLDDSVVTPRYKHKILIELRKVTYQQDSPHSKMNRPAYSQLLQLYENIPGTYYRLK</sequence>
<feature type="compositionally biased region" description="Polar residues" evidence="1">
    <location>
        <begin position="1"/>
        <end position="21"/>
    </location>
</feature>
<dbReference type="Proteomes" id="UP000092460">
    <property type="component" value="Unassembled WGS sequence"/>
</dbReference>
<organism evidence="2 3">
    <name type="scientific">Glossina palpalis gambiensis</name>
    <dbReference type="NCBI Taxonomy" id="67801"/>
    <lineage>
        <taxon>Eukaryota</taxon>
        <taxon>Metazoa</taxon>
        <taxon>Ecdysozoa</taxon>
        <taxon>Arthropoda</taxon>
        <taxon>Hexapoda</taxon>
        <taxon>Insecta</taxon>
        <taxon>Pterygota</taxon>
        <taxon>Neoptera</taxon>
        <taxon>Endopterygota</taxon>
        <taxon>Diptera</taxon>
        <taxon>Brachycera</taxon>
        <taxon>Muscomorpha</taxon>
        <taxon>Hippoboscoidea</taxon>
        <taxon>Glossinidae</taxon>
        <taxon>Glossina</taxon>
    </lineage>
</organism>
<evidence type="ECO:0000313" key="3">
    <source>
        <dbReference type="Proteomes" id="UP000092460"/>
    </source>
</evidence>